<organism evidence="1 2">
    <name type="scientific">Fulvimarina manganoxydans</name>
    <dbReference type="NCBI Taxonomy" id="937218"/>
    <lineage>
        <taxon>Bacteria</taxon>
        <taxon>Pseudomonadati</taxon>
        <taxon>Pseudomonadota</taxon>
        <taxon>Alphaproteobacteria</taxon>
        <taxon>Hyphomicrobiales</taxon>
        <taxon>Aurantimonadaceae</taxon>
        <taxon>Fulvimarina</taxon>
    </lineage>
</organism>
<dbReference type="OrthoDB" id="3734119at2"/>
<reference evidence="1 2" key="1">
    <citation type="submission" date="2017-04" db="EMBL/GenBank/DDBJ databases">
        <authorList>
            <person name="Afonso C.L."/>
            <person name="Miller P.J."/>
            <person name="Scott M.A."/>
            <person name="Spackman E."/>
            <person name="Goraichik I."/>
            <person name="Dimitrov K.M."/>
            <person name="Suarez D.L."/>
            <person name="Swayne D.E."/>
        </authorList>
    </citation>
    <scope>NUCLEOTIDE SEQUENCE [LARGE SCALE GENOMIC DNA]</scope>
    <source>
        <strain evidence="1 2">CGMCC 1.10972</strain>
    </source>
</reference>
<dbReference type="InterPro" id="IPR021558">
    <property type="entry name" value="MazE-like"/>
</dbReference>
<evidence type="ECO:0000313" key="2">
    <source>
        <dbReference type="Proteomes" id="UP000192656"/>
    </source>
</evidence>
<dbReference type="Pfam" id="PF11455">
    <property type="entry name" value="MazE-like"/>
    <property type="match status" value="1"/>
</dbReference>
<dbReference type="EMBL" id="FWXR01000003">
    <property type="protein sequence ID" value="SMC50318.1"/>
    <property type="molecule type" value="Genomic_DNA"/>
</dbReference>
<dbReference type="Proteomes" id="UP000192656">
    <property type="component" value="Unassembled WGS sequence"/>
</dbReference>
<protein>
    <recommendedName>
        <fullName evidence="3">Antitoxin MazE</fullName>
    </recommendedName>
</protein>
<sequence length="73" mass="8559">MGRPKEMTEEQRQDLLAQGWQPHEIWLPDWNNPLFKAKIEKEARAISQSDRDDPDVDDWIALVRGDVWDDDAA</sequence>
<dbReference type="AlphaFoldDB" id="A0A1W1ZQD7"/>
<evidence type="ECO:0008006" key="3">
    <source>
        <dbReference type="Google" id="ProtNLM"/>
    </source>
</evidence>
<name>A0A1W1ZQD7_9HYPH</name>
<dbReference type="STRING" id="937218.SAMN06297251_10320"/>
<accession>A0A1W1ZQD7</accession>
<proteinExistence type="predicted"/>
<keyword evidence="2" id="KW-1185">Reference proteome</keyword>
<dbReference type="RefSeq" id="WP_084408861.1">
    <property type="nucleotide sequence ID" value="NZ_FWXR01000003.1"/>
</dbReference>
<gene>
    <name evidence="1" type="ORF">SAMN06297251_10320</name>
</gene>
<evidence type="ECO:0000313" key="1">
    <source>
        <dbReference type="EMBL" id="SMC50318.1"/>
    </source>
</evidence>